<gene>
    <name evidence="2" type="ORF">D917_05868</name>
</gene>
<evidence type="ECO:0000313" key="3">
    <source>
        <dbReference type="Proteomes" id="UP000243006"/>
    </source>
</evidence>
<comment type="caution">
    <text evidence="2">The sequence shown here is derived from an EMBL/GenBank/DDBJ whole genome shotgun (WGS) entry which is preliminary data.</text>
</comment>
<dbReference type="AlphaFoldDB" id="A0A1Y3EYI4"/>
<keyword evidence="1" id="KW-1133">Transmembrane helix</keyword>
<feature type="transmembrane region" description="Helical" evidence="1">
    <location>
        <begin position="20"/>
        <end position="42"/>
    </location>
</feature>
<reference evidence="2 3" key="1">
    <citation type="submission" date="2015-04" db="EMBL/GenBank/DDBJ databases">
        <title>Draft genome of the roundworm Trichinella nativa.</title>
        <authorList>
            <person name="Mitreva M."/>
        </authorList>
    </citation>
    <scope>NUCLEOTIDE SEQUENCE [LARGE SCALE GENOMIC DNA]</scope>
    <source>
        <strain evidence="2 3">ISS45</strain>
    </source>
</reference>
<dbReference type="EMBL" id="LVZM01001757">
    <property type="protein sequence ID" value="OUC48926.1"/>
    <property type="molecule type" value="Genomic_DNA"/>
</dbReference>
<keyword evidence="1" id="KW-0812">Transmembrane</keyword>
<protein>
    <submittedName>
        <fullName evidence="2">Uncharacterized protein</fullName>
    </submittedName>
</protein>
<evidence type="ECO:0000313" key="2">
    <source>
        <dbReference type="EMBL" id="OUC48926.1"/>
    </source>
</evidence>
<sequence length="113" mass="12665">MLNGNKQIKNGCKTDFGKNVFFIAIKLLHIALNCRALLQVIIAETREQMNLNLVICCLPFSATQENCFIDINRSSFDSLLRAALMDRSQANQTQLNKQSLGQAVGYWTVTKAL</sequence>
<organism evidence="2 3">
    <name type="scientific">Trichinella nativa</name>
    <dbReference type="NCBI Taxonomy" id="6335"/>
    <lineage>
        <taxon>Eukaryota</taxon>
        <taxon>Metazoa</taxon>
        <taxon>Ecdysozoa</taxon>
        <taxon>Nematoda</taxon>
        <taxon>Enoplea</taxon>
        <taxon>Dorylaimia</taxon>
        <taxon>Trichinellida</taxon>
        <taxon>Trichinellidae</taxon>
        <taxon>Trichinella</taxon>
    </lineage>
</organism>
<accession>A0A1Y3EYI4</accession>
<dbReference type="Proteomes" id="UP000243006">
    <property type="component" value="Unassembled WGS sequence"/>
</dbReference>
<keyword evidence="1" id="KW-0472">Membrane</keyword>
<name>A0A1Y3EYI4_9BILA</name>
<evidence type="ECO:0000256" key="1">
    <source>
        <dbReference type="SAM" id="Phobius"/>
    </source>
</evidence>
<proteinExistence type="predicted"/>